<organism evidence="1 2">
    <name type="scientific">Symbiodinium natans</name>
    <dbReference type="NCBI Taxonomy" id="878477"/>
    <lineage>
        <taxon>Eukaryota</taxon>
        <taxon>Sar</taxon>
        <taxon>Alveolata</taxon>
        <taxon>Dinophyceae</taxon>
        <taxon>Suessiales</taxon>
        <taxon>Symbiodiniaceae</taxon>
        <taxon>Symbiodinium</taxon>
    </lineage>
</organism>
<evidence type="ECO:0000313" key="2">
    <source>
        <dbReference type="Proteomes" id="UP000604046"/>
    </source>
</evidence>
<dbReference type="Proteomes" id="UP000604046">
    <property type="component" value="Unassembled WGS sequence"/>
</dbReference>
<dbReference type="Gene3D" id="1.25.10.10">
    <property type="entry name" value="Leucine-rich Repeat Variant"/>
    <property type="match status" value="1"/>
</dbReference>
<name>A0A812RJU1_9DINO</name>
<dbReference type="AlphaFoldDB" id="A0A812RJU1"/>
<evidence type="ECO:0000313" key="1">
    <source>
        <dbReference type="EMBL" id="CAE7445457.1"/>
    </source>
</evidence>
<dbReference type="SUPFAM" id="SSF48371">
    <property type="entry name" value="ARM repeat"/>
    <property type="match status" value="1"/>
</dbReference>
<dbReference type="OrthoDB" id="10384637at2759"/>
<sequence length="214" mass="22914">MNYSHDTEMDRDWAADQLRRKKNALTGLPDSPIRRTAAALPQVAVAAVQGVAATPPGAATLGSALSALAINAGSAEHVQRICHGLLALLYDKECLAVHHEFAQLKGVEALLAILRRHGGGTALAALRVLEKLCRTVPRELCACGGVDVLARCAEVPCQAPRLLEASLRCLHGLTFDTEATSLCGSKMRIEVAPKELSSKFYALMRWEPECALLP</sequence>
<reference evidence="1" key="1">
    <citation type="submission" date="2021-02" db="EMBL/GenBank/DDBJ databases">
        <authorList>
            <person name="Dougan E. K."/>
            <person name="Rhodes N."/>
            <person name="Thang M."/>
            <person name="Chan C."/>
        </authorList>
    </citation>
    <scope>NUCLEOTIDE SEQUENCE</scope>
</reference>
<dbReference type="InterPro" id="IPR011989">
    <property type="entry name" value="ARM-like"/>
</dbReference>
<accession>A0A812RJU1</accession>
<gene>
    <name evidence="1" type="ORF">SNAT2548_LOCUS24255</name>
</gene>
<protein>
    <submittedName>
        <fullName evidence="1">Uncharacterized protein</fullName>
    </submittedName>
</protein>
<proteinExistence type="predicted"/>
<keyword evidence="2" id="KW-1185">Reference proteome</keyword>
<comment type="caution">
    <text evidence="1">The sequence shown here is derived from an EMBL/GenBank/DDBJ whole genome shotgun (WGS) entry which is preliminary data.</text>
</comment>
<dbReference type="InterPro" id="IPR016024">
    <property type="entry name" value="ARM-type_fold"/>
</dbReference>
<dbReference type="EMBL" id="CAJNDS010002352">
    <property type="protein sequence ID" value="CAE7445457.1"/>
    <property type="molecule type" value="Genomic_DNA"/>
</dbReference>